<dbReference type="Pfam" id="PF12770">
    <property type="entry name" value="CHAT"/>
    <property type="match status" value="1"/>
</dbReference>
<dbReference type="InterPro" id="IPR011990">
    <property type="entry name" value="TPR-like_helical_dom_sf"/>
</dbReference>
<sequence length="1312" mass="143200">MSHSGGSKTASRRGIGACLVGLILLVSGSAEAGPGTSWRDVMARSVAFEESGHHREAIESFEELLRLIDEGRAPAGRNLPYSLRALARLHRRLGRTSEEIAVRERYDRYLSAAGDVVERRVNQVALGKAFMARAEFAKARAILRGVLESKDSPRWNPLRRIEGLLAVAECESHRANGDGADTDAASAAYREAHSLAEQLFAKAGGSLSLRERQECRTGQARALIGLGREDEAADLYRTIAADYRDAKLSGRARATLVALFELQMERQRHEEAEKTLREAMTTGAYRGARGQLAAAHLELKLASLYRETSRLDQAGQARERAAKRLRHVVDHPENASGGERDRAFQALRQLYLQERQYSEAAQLLEARLDEGMADESERLALHRSLAALCGRLQRYEDAASHLRKALSLVPNGATTERLGILGRLAVIEQSRGDVEEAERLVSKVVELAEEGMGVSDLDRAETFHGLANLAAGRGAYLEAIPLYRRAIASSIAAGEAGLDQQAASQRDVGRAFRAQGRYEKAHQHLSKSFALTKERYGADSPKLIPSLTALASLHVSRGELSEAWTTARAAAALLERAGADDASEVAALNDLSATICRRCGDTDRAEEHWEAARTALADDRPSALYRRTLNNLARLAADRGDVERSESLYREALDLHTAMAGAYPALGFISGSGLAESLRRQGRRDEARRMLEEAVSLLEQPRAHVTGGRIGQVNFLAPCASAFDMLVDLHLEEGNIASAFHYAERARNRTYLDQLDLAGVDADGSSDAALERLLEREEMLRQRVHRIRGEVGDLVSLEALDEEVERAREDLAAAERAFADARKDVVDARRREKAEQSSLPGSAPTEELPRLRSIDNGSVVLFYHLGGERSHLLVWGAGLASPKSYDLSLSHEQAERLNELLSHSRRPRTKNPNQTRAPVGTVLSKPGDLITAVPGHPLVTEGPLTRQEAAVLVTGYLAALLEHRQGTRAPVDVAWAPMGVPRKERLAVVTEILLPEEARREVERLSPKRLTVVPDGALHQLPFEALMIKEGDSPEYLLHRWPPIHYAPSAAILAKLEERATTIVRNPSVLSVGNPTYTSKPVDLADATTTVPLIRDAYLELGGVLPALPASAEECRRVARAFPADSVRRLEGDQATEGNVVAALEGKHYVHVAAHGLVDERHENLFGALALTPPSEGQRSPDDDGFLSLHEIHQLPLSACELAVLSACRTNAGPERPLEAGSSLARAFLAAGARRVIASHWNVADESSAALVGAFFEELARAHAEGGTVDYAEALHQARRKISRDPRWSDPFHWAPFVLVGPATARPEPASR</sequence>
<dbReference type="InterPro" id="IPR041617">
    <property type="entry name" value="TPR_MalT"/>
</dbReference>
<dbReference type="PANTHER" id="PTHR45641">
    <property type="entry name" value="TETRATRICOPEPTIDE REPEAT PROTEIN (AFU_ORTHOLOGUE AFUA_6G03870)"/>
    <property type="match status" value="1"/>
</dbReference>
<gene>
    <name evidence="6" type="ORF">Pan216_33310</name>
</gene>
<dbReference type="InterPro" id="IPR019734">
    <property type="entry name" value="TPR_rpt"/>
</dbReference>
<keyword evidence="1" id="KW-0677">Repeat</keyword>
<evidence type="ECO:0000256" key="1">
    <source>
        <dbReference type="ARBA" id="ARBA00022737"/>
    </source>
</evidence>
<evidence type="ECO:0000256" key="3">
    <source>
        <dbReference type="SAM" id="MobiDB-lite"/>
    </source>
</evidence>
<evidence type="ECO:0000256" key="2">
    <source>
        <dbReference type="ARBA" id="ARBA00022803"/>
    </source>
</evidence>
<evidence type="ECO:0000313" key="6">
    <source>
        <dbReference type="EMBL" id="QDU62464.1"/>
    </source>
</evidence>
<feature type="domain" description="CHAT" evidence="4">
    <location>
        <begin position="989"/>
        <end position="1301"/>
    </location>
</feature>
<dbReference type="EMBL" id="CP036279">
    <property type="protein sequence ID" value="QDU62464.1"/>
    <property type="molecule type" value="Genomic_DNA"/>
</dbReference>
<dbReference type="InterPro" id="IPR024983">
    <property type="entry name" value="CHAT_dom"/>
</dbReference>
<dbReference type="SUPFAM" id="SSF48452">
    <property type="entry name" value="TPR-like"/>
    <property type="match status" value="3"/>
</dbReference>
<evidence type="ECO:0000259" key="5">
    <source>
        <dbReference type="Pfam" id="PF17874"/>
    </source>
</evidence>
<evidence type="ECO:0000313" key="7">
    <source>
        <dbReference type="Proteomes" id="UP000317093"/>
    </source>
</evidence>
<name>A0A518B661_9BACT</name>
<organism evidence="6 7">
    <name type="scientific">Kolteria novifilia</name>
    <dbReference type="NCBI Taxonomy" id="2527975"/>
    <lineage>
        <taxon>Bacteria</taxon>
        <taxon>Pseudomonadati</taxon>
        <taxon>Planctomycetota</taxon>
        <taxon>Planctomycetia</taxon>
        <taxon>Kolteriales</taxon>
        <taxon>Kolteriaceae</taxon>
        <taxon>Kolteria</taxon>
    </lineage>
</organism>
<accession>A0A518B661</accession>
<dbReference type="KEGG" id="knv:Pan216_33310"/>
<dbReference type="RefSeq" id="WP_419193684.1">
    <property type="nucleotide sequence ID" value="NZ_CP036279.1"/>
</dbReference>
<protein>
    <submittedName>
        <fullName evidence="6">Photosystem I assembly protein Ycf3</fullName>
    </submittedName>
</protein>
<dbReference type="Gene3D" id="1.25.40.10">
    <property type="entry name" value="Tetratricopeptide repeat domain"/>
    <property type="match status" value="4"/>
</dbReference>
<feature type="region of interest" description="Disordered" evidence="3">
    <location>
        <begin position="829"/>
        <end position="849"/>
    </location>
</feature>
<reference evidence="6 7" key="1">
    <citation type="submission" date="2019-02" db="EMBL/GenBank/DDBJ databases">
        <title>Deep-cultivation of Planctomycetes and their phenomic and genomic characterization uncovers novel biology.</title>
        <authorList>
            <person name="Wiegand S."/>
            <person name="Jogler M."/>
            <person name="Boedeker C."/>
            <person name="Pinto D."/>
            <person name="Vollmers J."/>
            <person name="Rivas-Marin E."/>
            <person name="Kohn T."/>
            <person name="Peeters S.H."/>
            <person name="Heuer A."/>
            <person name="Rast P."/>
            <person name="Oberbeckmann S."/>
            <person name="Bunk B."/>
            <person name="Jeske O."/>
            <person name="Meyerdierks A."/>
            <person name="Storesund J.E."/>
            <person name="Kallscheuer N."/>
            <person name="Luecker S."/>
            <person name="Lage O.M."/>
            <person name="Pohl T."/>
            <person name="Merkel B.J."/>
            <person name="Hornburger P."/>
            <person name="Mueller R.-W."/>
            <person name="Bruemmer F."/>
            <person name="Labrenz M."/>
            <person name="Spormann A.M."/>
            <person name="Op den Camp H."/>
            <person name="Overmann J."/>
            <person name="Amann R."/>
            <person name="Jetten M.S.M."/>
            <person name="Mascher T."/>
            <person name="Medema M.H."/>
            <person name="Devos D.P."/>
            <person name="Kaster A.-K."/>
            <person name="Ovreas L."/>
            <person name="Rohde M."/>
            <person name="Galperin M.Y."/>
            <person name="Jogler C."/>
        </authorList>
    </citation>
    <scope>NUCLEOTIDE SEQUENCE [LARGE SCALE GENOMIC DNA]</scope>
    <source>
        <strain evidence="6 7">Pan216</strain>
    </source>
</reference>
<feature type="region of interest" description="Disordered" evidence="3">
    <location>
        <begin position="900"/>
        <end position="922"/>
    </location>
</feature>
<dbReference type="PANTHER" id="PTHR45641:SF19">
    <property type="entry name" value="NEPHROCYSTIN-3"/>
    <property type="match status" value="1"/>
</dbReference>
<proteinExistence type="predicted"/>
<dbReference type="Pfam" id="PF17874">
    <property type="entry name" value="TPR_MalT"/>
    <property type="match status" value="1"/>
</dbReference>
<dbReference type="Pfam" id="PF13374">
    <property type="entry name" value="TPR_10"/>
    <property type="match status" value="1"/>
</dbReference>
<dbReference type="SMART" id="SM00028">
    <property type="entry name" value="TPR"/>
    <property type="match status" value="6"/>
</dbReference>
<keyword evidence="2" id="KW-0802">TPR repeat</keyword>
<feature type="domain" description="MalT-like TPR region" evidence="5">
    <location>
        <begin position="386"/>
        <end position="635"/>
    </location>
</feature>
<keyword evidence="7" id="KW-1185">Reference proteome</keyword>
<dbReference type="Proteomes" id="UP000317093">
    <property type="component" value="Chromosome"/>
</dbReference>
<evidence type="ECO:0000259" key="4">
    <source>
        <dbReference type="Pfam" id="PF12770"/>
    </source>
</evidence>